<keyword evidence="2" id="KW-0548">Nucleotidyltransferase</keyword>
<protein>
    <recommendedName>
        <fullName evidence="7">RNase H type-1 domain-containing protein</fullName>
    </recommendedName>
</protein>
<proteinExistence type="predicted"/>
<dbReference type="PANTHER" id="PTHR48475">
    <property type="entry name" value="RIBONUCLEASE H"/>
    <property type="match status" value="1"/>
</dbReference>
<dbReference type="InterPro" id="IPR036397">
    <property type="entry name" value="RNaseH_sf"/>
</dbReference>
<dbReference type="SUPFAM" id="SSF53098">
    <property type="entry name" value="Ribonuclease H-like"/>
    <property type="match status" value="1"/>
</dbReference>
<evidence type="ECO:0000259" key="7">
    <source>
        <dbReference type="PROSITE" id="PS50879"/>
    </source>
</evidence>
<comment type="caution">
    <text evidence="8">The sequence shown here is derived from an EMBL/GenBank/DDBJ whole genome shotgun (WGS) entry which is preliminary data.</text>
</comment>
<sequence length="236" mass="27237">MAFDKIKKYLSSPPVLVPPTPGRPLILYLTMFENSMGCILGQHDESGKQEKAIYYLSKKFTEYEAKYSSIEKYYCTLVWVARRLRQYMLYHTIWLISKLDPIKYMMESPALSERIARWQILLLEYDIAYVSQKSIKGSAIADFLATRTTEEYEPVRFDFLDEDLMCVTEKECESSKEKTWKMSFDGASNALRHGIGAVLVSPEGNHYPFTARLNFFCTNNIAEYEACIMGLRAVIG</sequence>
<dbReference type="PROSITE" id="PS50879">
    <property type="entry name" value="RNASE_H_1"/>
    <property type="match status" value="1"/>
</dbReference>
<evidence type="ECO:0000256" key="2">
    <source>
        <dbReference type="ARBA" id="ARBA00022695"/>
    </source>
</evidence>
<reference evidence="8 9" key="1">
    <citation type="submission" date="2023-03" db="EMBL/GenBank/DDBJ databases">
        <title>WGS of Gossypium arboreum.</title>
        <authorList>
            <person name="Yu D."/>
        </authorList>
    </citation>
    <scope>NUCLEOTIDE SEQUENCE [LARGE SCALE GENOMIC DNA]</scope>
    <source>
        <tissue evidence="8">Leaf</tissue>
    </source>
</reference>
<keyword evidence="6" id="KW-0695">RNA-directed DNA polymerase</keyword>
<evidence type="ECO:0000313" key="9">
    <source>
        <dbReference type="Proteomes" id="UP001358586"/>
    </source>
</evidence>
<accession>A0ABR0NLM8</accession>
<keyword evidence="9" id="KW-1185">Reference proteome</keyword>
<dbReference type="InterPro" id="IPR012337">
    <property type="entry name" value="RNaseH-like_sf"/>
</dbReference>
<evidence type="ECO:0000256" key="6">
    <source>
        <dbReference type="ARBA" id="ARBA00022918"/>
    </source>
</evidence>
<keyword evidence="3" id="KW-0540">Nuclease</keyword>
<organism evidence="8 9">
    <name type="scientific">Gossypium arboreum</name>
    <name type="common">Tree cotton</name>
    <name type="synonym">Gossypium nanking</name>
    <dbReference type="NCBI Taxonomy" id="29729"/>
    <lineage>
        <taxon>Eukaryota</taxon>
        <taxon>Viridiplantae</taxon>
        <taxon>Streptophyta</taxon>
        <taxon>Embryophyta</taxon>
        <taxon>Tracheophyta</taxon>
        <taxon>Spermatophyta</taxon>
        <taxon>Magnoliopsida</taxon>
        <taxon>eudicotyledons</taxon>
        <taxon>Gunneridae</taxon>
        <taxon>Pentapetalae</taxon>
        <taxon>rosids</taxon>
        <taxon>malvids</taxon>
        <taxon>Malvales</taxon>
        <taxon>Malvaceae</taxon>
        <taxon>Malvoideae</taxon>
        <taxon>Gossypium</taxon>
    </lineage>
</organism>
<dbReference type="EMBL" id="JARKNE010000010">
    <property type="protein sequence ID" value="KAK5795061.1"/>
    <property type="molecule type" value="Genomic_DNA"/>
</dbReference>
<evidence type="ECO:0000256" key="3">
    <source>
        <dbReference type="ARBA" id="ARBA00022722"/>
    </source>
</evidence>
<dbReference type="SUPFAM" id="SSF56672">
    <property type="entry name" value="DNA/RNA polymerases"/>
    <property type="match status" value="1"/>
</dbReference>
<keyword evidence="1" id="KW-0808">Transferase</keyword>
<dbReference type="Gene3D" id="3.30.420.10">
    <property type="entry name" value="Ribonuclease H-like superfamily/Ribonuclease H"/>
    <property type="match status" value="1"/>
</dbReference>
<name>A0ABR0NLM8_GOSAR</name>
<dbReference type="Proteomes" id="UP001358586">
    <property type="component" value="Chromosome 10"/>
</dbReference>
<keyword evidence="5" id="KW-0378">Hydrolase</keyword>
<gene>
    <name evidence="8" type="ORF">PVK06_036318</name>
</gene>
<dbReference type="PANTHER" id="PTHR48475:SF1">
    <property type="entry name" value="RNASE H TYPE-1 DOMAIN-CONTAINING PROTEIN"/>
    <property type="match status" value="1"/>
</dbReference>
<dbReference type="Pfam" id="PF17917">
    <property type="entry name" value="RT_RNaseH"/>
    <property type="match status" value="1"/>
</dbReference>
<dbReference type="InterPro" id="IPR041373">
    <property type="entry name" value="RT_RNaseH"/>
</dbReference>
<evidence type="ECO:0000256" key="1">
    <source>
        <dbReference type="ARBA" id="ARBA00022679"/>
    </source>
</evidence>
<dbReference type="InterPro" id="IPR002156">
    <property type="entry name" value="RNaseH_domain"/>
</dbReference>
<feature type="domain" description="RNase H type-1" evidence="7">
    <location>
        <begin position="176"/>
        <end position="236"/>
    </location>
</feature>
<evidence type="ECO:0000256" key="5">
    <source>
        <dbReference type="ARBA" id="ARBA00022801"/>
    </source>
</evidence>
<evidence type="ECO:0000256" key="4">
    <source>
        <dbReference type="ARBA" id="ARBA00022759"/>
    </source>
</evidence>
<keyword evidence="4" id="KW-0255">Endonuclease</keyword>
<evidence type="ECO:0000313" key="8">
    <source>
        <dbReference type="EMBL" id="KAK5795061.1"/>
    </source>
</evidence>
<dbReference type="InterPro" id="IPR043502">
    <property type="entry name" value="DNA/RNA_pol_sf"/>
</dbReference>